<organism evidence="2 3">
    <name type="scientific">Nocardioides kribbensis</name>
    <dbReference type="NCBI Taxonomy" id="305517"/>
    <lineage>
        <taxon>Bacteria</taxon>
        <taxon>Bacillati</taxon>
        <taxon>Actinomycetota</taxon>
        <taxon>Actinomycetes</taxon>
        <taxon>Propionibacteriales</taxon>
        <taxon>Nocardioidaceae</taxon>
        <taxon>Nocardioides</taxon>
    </lineage>
</organism>
<accession>A0ABV1P0N3</accession>
<keyword evidence="3" id="KW-1185">Reference proteome</keyword>
<gene>
    <name evidence="2" type="ORF">V6R90_13730</name>
</gene>
<evidence type="ECO:0000313" key="3">
    <source>
        <dbReference type="Proteomes" id="UP001482520"/>
    </source>
</evidence>
<sequence length="71" mass="7986">MSQPHDEPIAEASPDEVAAERDERLDPDHRPENAEVDNTDREFDAEKAMFTDAEGYDEAPAVFPPVEEQDT</sequence>
<feature type="compositionally biased region" description="Basic and acidic residues" evidence="1">
    <location>
        <begin position="18"/>
        <end position="49"/>
    </location>
</feature>
<feature type="region of interest" description="Disordered" evidence="1">
    <location>
        <begin position="1"/>
        <end position="71"/>
    </location>
</feature>
<dbReference type="EMBL" id="JBEGDP010000016">
    <property type="protein sequence ID" value="MEQ7848342.1"/>
    <property type="molecule type" value="Genomic_DNA"/>
</dbReference>
<dbReference type="RefSeq" id="WP_349804994.1">
    <property type="nucleotide sequence ID" value="NZ_JBEGDP010000016.1"/>
</dbReference>
<proteinExistence type="predicted"/>
<evidence type="ECO:0000256" key="1">
    <source>
        <dbReference type="SAM" id="MobiDB-lite"/>
    </source>
</evidence>
<evidence type="ECO:0000313" key="2">
    <source>
        <dbReference type="EMBL" id="MEQ7848342.1"/>
    </source>
</evidence>
<dbReference type="Proteomes" id="UP001482520">
    <property type="component" value="Unassembled WGS sequence"/>
</dbReference>
<reference evidence="2 3" key="1">
    <citation type="submission" date="2024-02" db="EMBL/GenBank/DDBJ databases">
        <title>Full genome sequence of Nocardioides kribbensis.</title>
        <authorList>
            <person name="Poletto B.L."/>
            <person name="Silva G."/>
            <person name="Galante D."/>
            <person name="Campos K.R."/>
            <person name="Santos M.B.N."/>
            <person name="Sacchi C.T."/>
        </authorList>
    </citation>
    <scope>NUCLEOTIDE SEQUENCE [LARGE SCALE GENOMIC DNA]</scope>
    <source>
        <strain evidence="2 3">O4R</strain>
    </source>
</reference>
<comment type="caution">
    <text evidence="2">The sequence shown here is derived from an EMBL/GenBank/DDBJ whole genome shotgun (WGS) entry which is preliminary data.</text>
</comment>
<protein>
    <submittedName>
        <fullName evidence="2">Uncharacterized protein</fullName>
    </submittedName>
</protein>
<name>A0ABV1P0N3_9ACTN</name>